<gene>
    <name evidence="2" type="ORF">HK100_001286</name>
</gene>
<organism evidence="2 3">
    <name type="scientific">Physocladia obscura</name>
    <dbReference type="NCBI Taxonomy" id="109957"/>
    <lineage>
        <taxon>Eukaryota</taxon>
        <taxon>Fungi</taxon>
        <taxon>Fungi incertae sedis</taxon>
        <taxon>Chytridiomycota</taxon>
        <taxon>Chytridiomycota incertae sedis</taxon>
        <taxon>Chytridiomycetes</taxon>
        <taxon>Chytridiales</taxon>
        <taxon>Chytriomycetaceae</taxon>
        <taxon>Physocladia</taxon>
    </lineage>
</organism>
<proteinExistence type="predicted"/>
<comment type="caution">
    <text evidence="2">The sequence shown here is derived from an EMBL/GenBank/DDBJ whole genome shotgun (WGS) entry which is preliminary data.</text>
</comment>
<accession>A0AAD5T8J1</accession>
<keyword evidence="1" id="KW-0812">Transmembrane</keyword>
<evidence type="ECO:0000313" key="2">
    <source>
        <dbReference type="EMBL" id="KAJ3136782.1"/>
    </source>
</evidence>
<feature type="transmembrane region" description="Helical" evidence="1">
    <location>
        <begin position="21"/>
        <end position="39"/>
    </location>
</feature>
<protein>
    <submittedName>
        <fullName evidence="2">Uncharacterized protein</fullName>
    </submittedName>
</protein>
<feature type="transmembrane region" description="Helical" evidence="1">
    <location>
        <begin position="51"/>
        <end position="71"/>
    </location>
</feature>
<keyword evidence="3" id="KW-1185">Reference proteome</keyword>
<evidence type="ECO:0000313" key="3">
    <source>
        <dbReference type="Proteomes" id="UP001211907"/>
    </source>
</evidence>
<reference evidence="2" key="1">
    <citation type="submission" date="2020-05" db="EMBL/GenBank/DDBJ databases">
        <title>Phylogenomic resolution of chytrid fungi.</title>
        <authorList>
            <person name="Stajich J.E."/>
            <person name="Amses K."/>
            <person name="Simmons R."/>
            <person name="Seto K."/>
            <person name="Myers J."/>
            <person name="Bonds A."/>
            <person name="Quandt C.A."/>
            <person name="Barry K."/>
            <person name="Liu P."/>
            <person name="Grigoriev I."/>
            <person name="Longcore J.E."/>
            <person name="James T.Y."/>
        </authorList>
    </citation>
    <scope>NUCLEOTIDE SEQUENCE</scope>
    <source>
        <strain evidence="2">JEL0513</strain>
    </source>
</reference>
<keyword evidence="1" id="KW-0472">Membrane</keyword>
<sequence>MEQHQEPQQNQRTHYMRQISAGIFVALFSYFGFHLWLFAVEMQKQNSLTAFGIGFTLIVALYLALIPAAAVHGSLSAAGTSFMETIATFEENTPKTATTTESEEHSDNSTENKTLSSILSIILSPPAIFHAFSNVCTRAALRLAHTIITNIIASFPAVTKALNHAAKLASHFFQSFLHVVYPYIETAAIAIATWLPIAITTLTEFLTTLYTQIQRVGQYWGQLIHDSWDPVILPVIMKIKGAVVVTARHIQGWAAAGVRVVKNVGDVVYGVLEWLVAEVLVFQEWARVFLGPVIASVVKAAVDVYFLCLMRVLEVVAFGHRVLEIAYQVYVFCRVSEIVLAVYDASVFALKKLFRFCHTLITMMHSILEFIFVHLNRFAVFSRLFTVCKRIFSFTYPYFVHATLETYAAAQLLIAYTKLAAIPIINAINKIWRVCVFSAAEIYAIVLKIDWTAFVKLFVDWSLWEQIGSQLTQKLEDTAALGVKIYGSIVSRISNMLSTDSVESSDFVKKTESEFEAKENE</sequence>
<keyword evidence="1" id="KW-1133">Transmembrane helix</keyword>
<dbReference type="EMBL" id="JADGJH010000128">
    <property type="protein sequence ID" value="KAJ3136782.1"/>
    <property type="molecule type" value="Genomic_DNA"/>
</dbReference>
<dbReference type="Proteomes" id="UP001211907">
    <property type="component" value="Unassembled WGS sequence"/>
</dbReference>
<dbReference type="AlphaFoldDB" id="A0AAD5T8J1"/>
<evidence type="ECO:0000256" key="1">
    <source>
        <dbReference type="SAM" id="Phobius"/>
    </source>
</evidence>
<name>A0AAD5T8J1_9FUNG</name>